<evidence type="ECO:0000313" key="3">
    <source>
        <dbReference type="Proteomes" id="UP000001052"/>
    </source>
</evidence>
<dbReference type="EMBL" id="CP001734">
    <property type="protein sequence ID" value="ACV68756.1"/>
    <property type="molecule type" value="Genomic_DNA"/>
</dbReference>
<dbReference type="Proteomes" id="UP000001052">
    <property type="component" value="Chromosome"/>
</dbReference>
<reference evidence="2 3" key="2">
    <citation type="journal article" date="2010" name="Stand. Genomic Sci.">
        <title>Complete genome sequence of Desulfohalobium retbaense type strain (HR(100)).</title>
        <authorList>
            <person name="Spring S."/>
            <person name="Nolan M."/>
            <person name="Lapidus A."/>
            <person name="Glavina Del Rio T."/>
            <person name="Copeland A."/>
            <person name="Tice H."/>
            <person name="Cheng J.F."/>
            <person name="Lucas S."/>
            <person name="Land M."/>
            <person name="Chen F."/>
            <person name="Bruce D."/>
            <person name="Goodwin L."/>
            <person name="Pitluck S."/>
            <person name="Ivanova N."/>
            <person name="Mavromatis K."/>
            <person name="Mikhailova N."/>
            <person name="Pati A."/>
            <person name="Chen A."/>
            <person name="Palaniappan K."/>
            <person name="Hauser L."/>
            <person name="Chang Y.J."/>
            <person name="Jeffries C.D."/>
            <person name="Munk C."/>
            <person name="Kiss H."/>
            <person name="Chain P."/>
            <person name="Han C."/>
            <person name="Brettin T."/>
            <person name="Detter J.C."/>
            <person name="Schuler E."/>
            <person name="Goker M."/>
            <person name="Rohde M."/>
            <person name="Bristow J."/>
            <person name="Eisen J.A."/>
            <person name="Markowitz V."/>
            <person name="Hugenholtz P."/>
            <person name="Kyrpides N.C."/>
            <person name="Klenk H.P."/>
        </authorList>
    </citation>
    <scope>NUCLEOTIDE SEQUENCE [LARGE SCALE GENOMIC DNA]</scope>
    <source>
        <strain evidence="2 3">DSM 5692</strain>
    </source>
</reference>
<dbReference type="OrthoDB" id="7870017at2"/>
<dbReference type="STRING" id="485915.Dret_1469"/>
<protein>
    <submittedName>
        <fullName evidence="2">Branched-chain amino acid transport</fullName>
    </submittedName>
</protein>
<organism evidence="2 3">
    <name type="scientific">Desulfohalobium retbaense (strain ATCC 49708 / DSM 5692 / JCM 16813 / HR100)</name>
    <dbReference type="NCBI Taxonomy" id="485915"/>
    <lineage>
        <taxon>Bacteria</taxon>
        <taxon>Pseudomonadati</taxon>
        <taxon>Thermodesulfobacteriota</taxon>
        <taxon>Desulfovibrionia</taxon>
        <taxon>Desulfovibrionales</taxon>
        <taxon>Desulfohalobiaceae</taxon>
        <taxon>Desulfohalobium</taxon>
    </lineage>
</organism>
<feature type="transmembrane region" description="Helical" evidence="1">
    <location>
        <begin position="36"/>
        <end position="57"/>
    </location>
</feature>
<dbReference type="InterPro" id="IPR008407">
    <property type="entry name" value="Brnchd-chn_aa_trnsp_AzlD"/>
</dbReference>
<gene>
    <name evidence="2" type="ordered locus">Dret_1469</name>
</gene>
<name>C8X2V9_DESRD</name>
<reference evidence="3" key="1">
    <citation type="submission" date="2009-09" db="EMBL/GenBank/DDBJ databases">
        <title>The complete chromosome of Desulfohalobium retbaense DSM 5692.</title>
        <authorList>
            <consortium name="US DOE Joint Genome Institute (JGI-PGF)"/>
            <person name="Lucas S."/>
            <person name="Copeland A."/>
            <person name="Lapidus A."/>
            <person name="Glavina del Rio T."/>
            <person name="Dalin E."/>
            <person name="Tice H."/>
            <person name="Bruce D."/>
            <person name="Goodwin L."/>
            <person name="Pitluck S."/>
            <person name="Kyrpides N."/>
            <person name="Mavromatis K."/>
            <person name="Ivanova N."/>
            <person name="Mikhailova N."/>
            <person name="Munk A.C."/>
            <person name="Brettin T."/>
            <person name="Detter J.C."/>
            <person name="Han C."/>
            <person name="Tapia R."/>
            <person name="Larimer F."/>
            <person name="Land M."/>
            <person name="Hauser L."/>
            <person name="Markowitz V."/>
            <person name="Cheng J.-F."/>
            <person name="Hugenholtz P."/>
            <person name="Woyke T."/>
            <person name="Wu D."/>
            <person name="Spring S."/>
            <person name="Klenk H.-P."/>
            <person name="Eisen J.A."/>
        </authorList>
    </citation>
    <scope>NUCLEOTIDE SEQUENCE [LARGE SCALE GENOMIC DNA]</scope>
    <source>
        <strain evidence="3">DSM 5692</strain>
    </source>
</reference>
<feature type="transmembrane region" description="Helical" evidence="1">
    <location>
        <begin position="6"/>
        <end position="24"/>
    </location>
</feature>
<evidence type="ECO:0000256" key="1">
    <source>
        <dbReference type="SAM" id="Phobius"/>
    </source>
</evidence>
<feature type="transmembrane region" description="Helical" evidence="1">
    <location>
        <begin position="89"/>
        <end position="106"/>
    </location>
</feature>
<keyword evidence="3" id="KW-1185">Reference proteome</keyword>
<evidence type="ECO:0000313" key="2">
    <source>
        <dbReference type="EMBL" id="ACV68756.1"/>
    </source>
</evidence>
<proteinExistence type="predicted"/>
<dbReference type="eggNOG" id="COG4392">
    <property type="taxonomic scope" value="Bacteria"/>
</dbReference>
<keyword evidence="1" id="KW-0472">Membrane</keyword>
<accession>C8X2V9</accession>
<dbReference type="HOGENOM" id="CLU_157896_0_1_7"/>
<keyword evidence="1" id="KW-1133">Transmembrane helix</keyword>
<dbReference type="KEGG" id="drt:Dret_1469"/>
<sequence length="107" mass="11439">MDQHAVFLIILGMMAVTYLPRALPMTVLSSFSLPDWVVRWLGCVPAAVLAALLFPSLLLRDGAVSLGLENIFLWAAVPTFVVAKWRGSFVGAIVTGMGVVALARLAV</sequence>
<feature type="transmembrane region" description="Helical" evidence="1">
    <location>
        <begin position="63"/>
        <end position="82"/>
    </location>
</feature>
<dbReference type="Pfam" id="PF05437">
    <property type="entry name" value="AzlD"/>
    <property type="match status" value="1"/>
</dbReference>
<keyword evidence="1" id="KW-0812">Transmembrane</keyword>
<dbReference type="AlphaFoldDB" id="C8X2V9"/>
<dbReference type="RefSeq" id="WP_015751903.1">
    <property type="nucleotide sequence ID" value="NC_013223.1"/>
</dbReference>